<evidence type="ECO:0000313" key="3">
    <source>
        <dbReference type="Proteomes" id="UP000053097"/>
    </source>
</evidence>
<sequence>MKCRQPTFIFRARRLVQKLASRCGRQREKERQTKKEQWREEARTMIKKKARRAETKRATRGDGERPRSLIHIHQAYKTPGEAPGRRYLPTYLTSVGCHVLLRLRGENKLCL</sequence>
<evidence type="ECO:0000256" key="1">
    <source>
        <dbReference type="SAM" id="MobiDB-lite"/>
    </source>
</evidence>
<reference evidence="2 3" key="1">
    <citation type="journal article" date="2014" name="Curr. Biol.">
        <title>The genome of the clonal raider ant Cerapachys biroi.</title>
        <authorList>
            <person name="Oxley P.R."/>
            <person name="Ji L."/>
            <person name="Fetter-Pruneda I."/>
            <person name="McKenzie S.K."/>
            <person name="Li C."/>
            <person name="Hu H."/>
            <person name="Zhang G."/>
            <person name="Kronauer D.J."/>
        </authorList>
    </citation>
    <scope>NUCLEOTIDE SEQUENCE [LARGE SCALE GENOMIC DNA]</scope>
</reference>
<proteinExistence type="predicted"/>
<feature type="region of interest" description="Disordered" evidence="1">
    <location>
        <begin position="23"/>
        <end position="67"/>
    </location>
</feature>
<name>A0A026WC43_OOCBI</name>
<accession>A0A026WC43</accession>
<dbReference type="AlphaFoldDB" id="A0A026WC43"/>
<keyword evidence="3" id="KW-1185">Reference proteome</keyword>
<protein>
    <submittedName>
        <fullName evidence="2">Uncharacterized protein</fullName>
    </submittedName>
</protein>
<organism evidence="2 3">
    <name type="scientific">Ooceraea biroi</name>
    <name type="common">Clonal raider ant</name>
    <name type="synonym">Cerapachys biroi</name>
    <dbReference type="NCBI Taxonomy" id="2015173"/>
    <lineage>
        <taxon>Eukaryota</taxon>
        <taxon>Metazoa</taxon>
        <taxon>Ecdysozoa</taxon>
        <taxon>Arthropoda</taxon>
        <taxon>Hexapoda</taxon>
        <taxon>Insecta</taxon>
        <taxon>Pterygota</taxon>
        <taxon>Neoptera</taxon>
        <taxon>Endopterygota</taxon>
        <taxon>Hymenoptera</taxon>
        <taxon>Apocrita</taxon>
        <taxon>Aculeata</taxon>
        <taxon>Formicoidea</taxon>
        <taxon>Formicidae</taxon>
        <taxon>Dorylinae</taxon>
        <taxon>Ooceraea</taxon>
    </lineage>
</organism>
<feature type="compositionally biased region" description="Basic and acidic residues" evidence="1">
    <location>
        <begin position="25"/>
        <end position="44"/>
    </location>
</feature>
<dbReference type="EMBL" id="KK107276">
    <property type="protein sequence ID" value="EZA53625.1"/>
    <property type="molecule type" value="Genomic_DNA"/>
</dbReference>
<gene>
    <name evidence="2" type="ORF">X777_06889</name>
</gene>
<evidence type="ECO:0000313" key="2">
    <source>
        <dbReference type="EMBL" id="EZA53625.1"/>
    </source>
</evidence>
<dbReference type="Proteomes" id="UP000053097">
    <property type="component" value="Unassembled WGS sequence"/>
</dbReference>
<feature type="compositionally biased region" description="Basic and acidic residues" evidence="1">
    <location>
        <begin position="52"/>
        <end position="67"/>
    </location>
</feature>